<evidence type="ECO:0000256" key="1">
    <source>
        <dbReference type="SAM" id="MobiDB-lite"/>
    </source>
</evidence>
<dbReference type="OrthoDB" id="2150267at2759"/>
<proteinExistence type="predicted"/>
<protein>
    <submittedName>
        <fullName evidence="2">Uncharacterized protein</fullName>
    </submittedName>
</protein>
<evidence type="ECO:0000313" key="3">
    <source>
        <dbReference type="Proteomes" id="UP000708208"/>
    </source>
</evidence>
<accession>A0A8J2PV23</accession>
<name>A0A8J2PV23_9HEXA</name>
<feature type="compositionally biased region" description="Basic and acidic residues" evidence="1">
    <location>
        <begin position="1"/>
        <end position="16"/>
    </location>
</feature>
<organism evidence="2 3">
    <name type="scientific">Allacma fusca</name>
    <dbReference type="NCBI Taxonomy" id="39272"/>
    <lineage>
        <taxon>Eukaryota</taxon>
        <taxon>Metazoa</taxon>
        <taxon>Ecdysozoa</taxon>
        <taxon>Arthropoda</taxon>
        <taxon>Hexapoda</taxon>
        <taxon>Collembola</taxon>
        <taxon>Symphypleona</taxon>
        <taxon>Sminthuridae</taxon>
        <taxon>Allacma</taxon>
    </lineage>
</organism>
<sequence length="88" mass="9628">MDGGVIREKRVDDRGGKSKSKKPAIFIAGFFPTSFNVSEGQVGRGVLPAVRLAVHHINEDSSVLGDYVLHISWNNTKSTSFLHSYLAL</sequence>
<dbReference type="AlphaFoldDB" id="A0A8J2PV23"/>
<gene>
    <name evidence="2" type="ORF">AFUS01_LOCUS39101</name>
</gene>
<feature type="region of interest" description="Disordered" evidence="1">
    <location>
        <begin position="1"/>
        <end position="20"/>
    </location>
</feature>
<dbReference type="Proteomes" id="UP000708208">
    <property type="component" value="Unassembled WGS sequence"/>
</dbReference>
<dbReference type="EMBL" id="CAJVCH010550602">
    <property type="protein sequence ID" value="CAG7829227.1"/>
    <property type="molecule type" value="Genomic_DNA"/>
</dbReference>
<reference evidence="2" key="1">
    <citation type="submission" date="2021-06" db="EMBL/GenBank/DDBJ databases">
        <authorList>
            <person name="Hodson N. C."/>
            <person name="Mongue J. A."/>
            <person name="Jaron S. K."/>
        </authorList>
    </citation>
    <scope>NUCLEOTIDE SEQUENCE</scope>
</reference>
<evidence type="ECO:0000313" key="2">
    <source>
        <dbReference type="EMBL" id="CAG7829227.1"/>
    </source>
</evidence>
<keyword evidence="3" id="KW-1185">Reference proteome</keyword>
<comment type="caution">
    <text evidence="2">The sequence shown here is derived from an EMBL/GenBank/DDBJ whole genome shotgun (WGS) entry which is preliminary data.</text>
</comment>